<evidence type="ECO:0000256" key="1">
    <source>
        <dbReference type="SAM" id="MobiDB-lite"/>
    </source>
</evidence>
<proteinExistence type="predicted"/>
<accession>A0ABY1PW97</accession>
<feature type="region of interest" description="Disordered" evidence="1">
    <location>
        <begin position="370"/>
        <end position="414"/>
    </location>
</feature>
<feature type="compositionally biased region" description="Polar residues" evidence="1">
    <location>
        <begin position="387"/>
        <end position="411"/>
    </location>
</feature>
<feature type="compositionally biased region" description="Low complexity" evidence="1">
    <location>
        <begin position="139"/>
        <end position="149"/>
    </location>
</feature>
<keyword evidence="3" id="KW-1185">Reference proteome</keyword>
<gene>
    <name evidence="2" type="ORF">SAMN06265222_103198</name>
</gene>
<dbReference type="Proteomes" id="UP001158067">
    <property type="component" value="Unassembled WGS sequence"/>
</dbReference>
<reference evidence="2 3" key="1">
    <citation type="submission" date="2017-05" db="EMBL/GenBank/DDBJ databases">
        <authorList>
            <person name="Varghese N."/>
            <person name="Submissions S."/>
        </authorList>
    </citation>
    <scope>NUCLEOTIDE SEQUENCE [LARGE SCALE GENOMIC DNA]</scope>
    <source>
        <strain evidence="2 3">DSM 25457</strain>
    </source>
</reference>
<name>A0ABY1PW97_9BACT</name>
<evidence type="ECO:0000313" key="2">
    <source>
        <dbReference type="EMBL" id="SMP50946.1"/>
    </source>
</evidence>
<feature type="region of interest" description="Disordered" evidence="1">
    <location>
        <begin position="109"/>
        <end position="149"/>
    </location>
</feature>
<protein>
    <recommendedName>
        <fullName evidence="4">Secreted protein</fullName>
    </recommendedName>
</protein>
<comment type="caution">
    <text evidence="2">The sequence shown here is derived from an EMBL/GenBank/DDBJ whole genome shotgun (WGS) entry which is preliminary data.</text>
</comment>
<dbReference type="EMBL" id="FXUG01000003">
    <property type="protein sequence ID" value="SMP50946.1"/>
    <property type="molecule type" value="Genomic_DNA"/>
</dbReference>
<evidence type="ECO:0008006" key="4">
    <source>
        <dbReference type="Google" id="ProtNLM"/>
    </source>
</evidence>
<organism evidence="2 3">
    <name type="scientific">Neorhodopirellula lusitana</name>
    <dbReference type="NCBI Taxonomy" id="445327"/>
    <lineage>
        <taxon>Bacteria</taxon>
        <taxon>Pseudomonadati</taxon>
        <taxon>Planctomycetota</taxon>
        <taxon>Planctomycetia</taxon>
        <taxon>Pirellulales</taxon>
        <taxon>Pirellulaceae</taxon>
        <taxon>Neorhodopirellula</taxon>
    </lineage>
</organism>
<evidence type="ECO:0000313" key="3">
    <source>
        <dbReference type="Proteomes" id="UP001158067"/>
    </source>
</evidence>
<sequence>MKIVPHDCSHPNLASNVVICGAIRRRLRLGVISSKFCVTTVSAPSPAKRAPKSPVPSRLNTPFRAIPWLLGAITALIVAPLAAQTPFPFSETSPAQQAFQEAVQPTAQLGPTQLGPTQPGLPHESFPAPATNPASNGFPAAASPPLASHPTLSLAEQQERAIRLINRVTEQMALGPAFDCKVRQRVWVGGREVIGVGTYEQAGEGSGRFNLQVAMHDGDGKHTLQQISDGRLAWTREQIGDEIQLQRVDVGRLDQWIQGSSLANGDLTQRPTNQANQLPPSLRVGGFAEMLENLVMDHDLKVVAGQLEERDVWIVRGSLKLEVRRRWLEQFGTDEWPELCPSQVVVAIAKSDSPDTQFGQGIPVRFEFWTDPAVPTPEPPKSKTPEIASQTNGTPAQLASHSLTPPTSNGLASVHDQFGSNAVATPANANAPAQSVNPGQSVNLEQSVNEVGSPDNQTDSQSAAMLPGTQHSRLVSLIELYSIRRIMPPPIARFRFDNQDMEVNFTNDTDRYLERYGIQITERQSRMLRR</sequence>